<keyword evidence="2" id="KW-0812">Transmembrane</keyword>
<organism evidence="3 4">
    <name type="scientific">Glutinoglossum americanum</name>
    <dbReference type="NCBI Taxonomy" id="1670608"/>
    <lineage>
        <taxon>Eukaryota</taxon>
        <taxon>Fungi</taxon>
        <taxon>Dikarya</taxon>
        <taxon>Ascomycota</taxon>
        <taxon>Pezizomycotina</taxon>
        <taxon>Geoglossomycetes</taxon>
        <taxon>Geoglossales</taxon>
        <taxon>Geoglossaceae</taxon>
        <taxon>Glutinoglossum</taxon>
    </lineage>
</organism>
<dbReference type="Proteomes" id="UP000698800">
    <property type="component" value="Unassembled WGS sequence"/>
</dbReference>
<keyword evidence="2" id="KW-0472">Membrane</keyword>
<evidence type="ECO:0000256" key="1">
    <source>
        <dbReference type="SAM" id="MobiDB-lite"/>
    </source>
</evidence>
<feature type="transmembrane region" description="Helical" evidence="2">
    <location>
        <begin position="123"/>
        <end position="141"/>
    </location>
</feature>
<dbReference type="OrthoDB" id="5342924at2759"/>
<evidence type="ECO:0000313" key="4">
    <source>
        <dbReference type="Proteomes" id="UP000698800"/>
    </source>
</evidence>
<proteinExistence type="predicted"/>
<feature type="compositionally biased region" description="Gly residues" evidence="1">
    <location>
        <begin position="714"/>
        <end position="732"/>
    </location>
</feature>
<reference evidence="3" key="1">
    <citation type="submission" date="2021-03" db="EMBL/GenBank/DDBJ databases">
        <title>Comparative genomics and phylogenomic investigation of the class Geoglossomycetes provide insights into ecological specialization and systematics.</title>
        <authorList>
            <person name="Melie T."/>
            <person name="Pirro S."/>
            <person name="Miller A.N."/>
            <person name="Quandt A."/>
        </authorList>
    </citation>
    <scope>NUCLEOTIDE SEQUENCE</scope>
    <source>
        <strain evidence="3">GBOQ0MN5Z8</strain>
    </source>
</reference>
<feature type="region of interest" description="Disordered" evidence="1">
    <location>
        <begin position="710"/>
        <end position="732"/>
    </location>
</feature>
<dbReference type="AlphaFoldDB" id="A0A9P8I412"/>
<evidence type="ECO:0000313" key="3">
    <source>
        <dbReference type="EMBL" id="KAH0542809.1"/>
    </source>
</evidence>
<accession>A0A9P8I412</accession>
<keyword evidence="2" id="KW-1133">Transmembrane helix</keyword>
<dbReference type="EMBL" id="JAGHQL010000046">
    <property type="protein sequence ID" value="KAH0542809.1"/>
    <property type="molecule type" value="Genomic_DNA"/>
</dbReference>
<comment type="caution">
    <text evidence="3">The sequence shown here is derived from an EMBL/GenBank/DDBJ whole genome shotgun (WGS) entry which is preliminary data.</text>
</comment>
<feature type="transmembrane region" description="Helical" evidence="2">
    <location>
        <begin position="191"/>
        <end position="217"/>
    </location>
</feature>
<feature type="transmembrane region" description="Helical" evidence="2">
    <location>
        <begin position="51"/>
        <end position="73"/>
    </location>
</feature>
<protein>
    <submittedName>
        <fullName evidence="3">Uncharacterized protein</fullName>
    </submittedName>
</protein>
<name>A0A9P8I412_9PEZI</name>
<gene>
    <name evidence="3" type="ORF">FGG08_002857</name>
</gene>
<evidence type="ECO:0000256" key="2">
    <source>
        <dbReference type="SAM" id="Phobius"/>
    </source>
</evidence>
<sequence>MFRPSHRDTSGSTSGQYLLRPGGAVDGHEPNAVPESQKGWFRTALSALSRAFGFLHIVLGFLWIAPAVALLVLNHWGVILGASIGCPSCRPRNVDSQAVLNRMYKDDHNVLGALQVASKAIEVWFMFVAASLVYDVTMFMAEKRGYPIPIGFLTTYLEFGDLRYFCTPSPWTTPVRTGSTLRNSWRSALKLYGFFAFVIAMSLTANLMGPGSAVLIIPTLQYRNVSHMDGPVFKGLAMGNQPSNTNITSNCTASWLGGGNYTCFTEPYASGLDALLTDVVAGYTPESGFSSNTGLSVEQGVTLLFNLSCYPDIASNDWDCGLYSAPNRQILREISTELSNYFFNSYYGKLEPPLDNALQTAFHRTGPSVAVNVTCDFSNLSVSTVAEDKAVRCYGIFGGDLCVPVGRGWDHDNIRSSFSLGNANTTTGNVTIDSYFSEVAANLTQGVGGCGATDESCWDSKFLTKTMPNIANVTVMEFNNARLSTPDRILTCVSWYYPSVSHYKMDPSGNDINLVRIVRSSQDTTAPQKVHPDWLLAAWSTERDGTVAASSQAARVMISAIESAYVGAGEELFTEIDIFSILHQLVLAQSMSLVDYATAPLDPTTENAKPKPLTLDTWKVIYVYAYGNDSRTATMGAFVLCAGIVAALVRTGTAIARRERTKSAFDLLAIALKHQYKGEFRGKETETQRARVRIGVDRLRGHRGKEYKLRFEGEGGSGGETGGWVRGTDGGGTGGGGMGGVYWGNRGFRGEPYSAIPLTESPQMIRGGNGQQLWERQ</sequence>
<keyword evidence="4" id="KW-1185">Reference proteome</keyword>